<comment type="catalytic activity">
    <reaction evidence="10 11">
        <text>(S)-dihydroorotate + a quinone = orotate + a quinol</text>
        <dbReference type="Rhea" id="RHEA:30187"/>
        <dbReference type="ChEBI" id="CHEBI:24646"/>
        <dbReference type="ChEBI" id="CHEBI:30839"/>
        <dbReference type="ChEBI" id="CHEBI:30864"/>
        <dbReference type="ChEBI" id="CHEBI:132124"/>
        <dbReference type="EC" id="1.3.5.2"/>
    </reaction>
</comment>
<feature type="active site" description="Nucleophile" evidence="11">
    <location>
        <position position="182"/>
    </location>
</feature>
<dbReference type="Gene3D" id="3.20.20.70">
    <property type="entry name" value="Aldolase class I"/>
    <property type="match status" value="1"/>
</dbReference>
<comment type="subcellular location">
    <subcellularLocation>
        <location evidence="11">Cell membrane</location>
        <topology evidence="11">Peripheral membrane protein</topology>
    </subcellularLocation>
    <subcellularLocation>
        <location evidence="2">Membrane</location>
    </subcellularLocation>
</comment>
<comment type="subunit">
    <text evidence="11">Monomer.</text>
</comment>
<dbReference type="GO" id="GO:0005737">
    <property type="term" value="C:cytoplasm"/>
    <property type="evidence" value="ECO:0007669"/>
    <property type="project" value="InterPro"/>
</dbReference>
<reference evidence="13" key="1">
    <citation type="submission" date="2021-01" db="EMBL/GenBank/DDBJ databases">
        <title>Whole genome shotgun sequence of Demequina activiva NBRC 110675.</title>
        <authorList>
            <person name="Komaki H."/>
            <person name="Tamura T."/>
        </authorList>
    </citation>
    <scope>NUCLEOTIDE SEQUENCE</scope>
    <source>
        <strain evidence="13">NBRC 110675</strain>
    </source>
</reference>
<feature type="binding site" evidence="11">
    <location>
        <begin position="250"/>
        <end position="251"/>
    </location>
    <ligand>
        <name>substrate</name>
    </ligand>
</feature>
<comment type="function">
    <text evidence="1 11">Catalyzes the conversion of dihydroorotate to orotate with quinone as electron acceptor.</text>
</comment>
<evidence type="ECO:0000256" key="8">
    <source>
        <dbReference type="ARBA" id="ARBA00023002"/>
    </source>
</evidence>
<feature type="binding site" evidence="11">
    <location>
        <position position="146"/>
    </location>
    <ligand>
        <name>FMN</name>
        <dbReference type="ChEBI" id="CHEBI:58210"/>
    </ligand>
</feature>
<evidence type="ECO:0000256" key="1">
    <source>
        <dbReference type="ARBA" id="ARBA00003125"/>
    </source>
</evidence>
<evidence type="ECO:0000256" key="10">
    <source>
        <dbReference type="ARBA" id="ARBA00048639"/>
    </source>
</evidence>
<feature type="binding site" evidence="11">
    <location>
        <position position="293"/>
    </location>
    <ligand>
        <name>FMN</name>
        <dbReference type="ChEBI" id="CHEBI:58210"/>
    </ligand>
</feature>
<dbReference type="NCBIfam" id="NF003652">
    <property type="entry name" value="PRK05286.2-5"/>
    <property type="match status" value="1"/>
</dbReference>
<evidence type="ECO:0000256" key="6">
    <source>
        <dbReference type="ARBA" id="ARBA00022643"/>
    </source>
</evidence>
<dbReference type="RefSeq" id="WP_203657209.1">
    <property type="nucleotide sequence ID" value="NZ_BONR01000006.1"/>
</dbReference>
<dbReference type="InterPro" id="IPR005720">
    <property type="entry name" value="Dihydroorotate_DH_cat"/>
</dbReference>
<dbReference type="GO" id="GO:0044205">
    <property type="term" value="P:'de novo' UMP biosynthetic process"/>
    <property type="evidence" value="ECO:0007669"/>
    <property type="project" value="UniProtKB-UniRule"/>
</dbReference>
<evidence type="ECO:0000256" key="4">
    <source>
        <dbReference type="ARBA" id="ARBA00005359"/>
    </source>
</evidence>
<keyword evidence="7 11" id="KW-0665">Pyrimidine biosynthesis</keyword>
<proteinExistence type="inferred from homology"/>
<dbReference type="PROSITE" id="PS00911">
    <property type="entry name" value="DHODEHASE_1"/>
    <property type="match status" value="1"/>
</dbReference>
<evidence type="ECO:0000256" key="5">
    <source>
        <dbReference type="ARBA" id="ARBA00022630"/>
    </source>
</evidence>
<evidence type="ECO:0000256" key="7">
    <source>
        <dbReference type="ARBA" id="ARBA00022975"/>
    </source>
</evidence>
<feature type="binding site" evidence="11">
    <location>
        <position position="88"/>
    </location>
    <ligand>
        <name>FMN</name>
        <dbReference type="ChEBI" id="CHEBI:58210"/>
    </ligand>
</feature>
<dbReference type="SUPFAM" id="SSF51395">
    <property type="entry name" value="FMN-linked oxidoreductases"/>
    <property type="match status" value="1"/>
</dbReference>
<comment type="caution">
    <text evidence="13">The sequence shown here is derived from an EMBL/GenBank/DDBJ whole genome shotgun (WGS) entry which is preliminary data.</text>
</comment>
<evidence type="ECO:0000256" key="2">
    <source>
        <dbReference type="ARBA" id="ARBA00004370"/>
    </source>
</evidence>
<accession>A0A919Q5K0</accession>
<dbReference type="InterPro" id="IPR050074">
    <property type="entry name" value="DHO_dehydrogenase"/>
</dbReference>
<dbReference type="EMBL" id="BONR01000006">
    <property type="protein sequence ID" value="GIG55577.1"/>
    <property type="molecule type" value="Genomic_DNA"/>
</dbReference>
<dbReference type="GO" id="GO:0005886">
    <property type="term" value="C:plasma membrane"/>
    <property type="evidence" value="ECO:0007669"/>
    <property type="project" value="UniProtKB-SubCell"/>
</dbReference>
<dbReference type="Pfam" id="PF01180">
    <property type="entry name" value="DHO_dh"/>
    <property type="match status" value="1"/>
</dbReference>
<evidence type="ECO:0000256" key="9">
    <source>
        <dbReference type="ARBA" id="ARBA00023136"/>
    </source>
</evidence>
<dbReference type="InterPro" id="IPR012135">
    <property type="entry name" value="Dihydroorotate_DH_1_2"/>
</dbReference>
<gene>
    <name evidence="11 13" type="primary">pyrD</name>
    <name evidence="13" type="ORF">Dac01nite_23290</name>
</gene>
<dbReference type="PANTHER" id="PTHR48109:SF4">
    <property type="entry name" value="DIHYDROOROTATE DEHYDROGENASE (QUINONE), MITOCHONDRIAL"/>
    <property type="match status" value="1"/>
</dbReference>
<feature type="binding site" evidence="11">
    <location>
        <position position="264"/>
    </location>
    <ligand>
        <name>FMN</name>
        <dbReference type="ChEBI" id="CHEBI:58210"/>
    </ligand>
</feature>
<evidence type="ECO:0000256" key="3">
    <source>
        <dbReference type="ARBA" id="ARBA00005161"/>
    </source>
</evidence>
<feature type="binding site" evidence="11">
    <location>
        <position position="221"/>
    </location>
    <ligand>
        <name>FMN</name>
        <dbReference type="ChEBI" id="CHEBI:58210"/>
    </ligand>
</feature>
<dbReference type="Proteomes" id="UP000652354">
    <property type="component" value="Unassembled WGS sequence"/>
</dbReference>
<feature type="binding site" evidence="11">
    <location>
        <position position="184"/>
    </location>
    <ligand>
        <name>substrate</name>
    </ligand>
</feature>
<feature type="binding site" evidence="11">
    <location>
        <begin position="314"/>
        <end position="315"/>
    </location>
    <ligand>
        <name>FMN</name>
        <dbReference type="ChEBI" id="CHEBI:58210"/>
    </ligand>
</feature>
<dbReference type="PANTHER" id="PTHR48109">
    <property type="entry name" value="DIHYDROOROTATE DEHYDROGENASE (QUINONE), MITOCHONDRIAL-RELATED"/>
    <property type="match status" value="1"/>
</dbReference>
<feature type="domain" description="Dihydroorotate dehydrogenase catalytic" evidence="12">
    <location>
        <begin position="49"/>
        <end position="332"/>
    </location>
</feature>
<feature type="binding site" evidence="11">
    <location>
        <position position="249"/>
    </location>
    <ligand>
        <name>FMN</name>
        <dbReference type="ChEBI" id="CHEBI:58210"/>
    </ligand>
</feature>
<dbReference type="InterPro" id="IPR001295">
    <property type="entry name" value="Dihydroorotate_DH_CS"/>
</dbReference>
<protein>
    <recommendedName>
        <fullName evidence="11">Dihydroorotate dehydrogenase (quinone)</fullName>
        <ecNumber evidence="11">1.3.5.2</ecNumber>
    </recommendedName>
    <alternativeName>
        <fullName evidence="11">DHOdehase</fullName>
        <shortName evidence="11">DHOD</shortName>
        <shortName evidence="11">DHODase</shortName>
    </alternativeName>
    <alternativeName>
        <fullName evidence="11">Dihydroorotate oxidase</fullName>
    </alternativeName>
</protein>
<keyword evidence="9 11" id="KW-0472">Membrane</keyword>
<dbReference type="PIRSF" id="PIRSF000164">
    <property type="entry name" value="DHO_oxidase"/>
    <property type="match status" value="1"/>
</dbReference>
<dbReference type="PROSITE" id="PS00912">
    <property type="entry name" value="DHODEHASE_2"/>
    <property type="match status" value="1"/>
</dbReference>
<feature type="binding site" evidence="11">
    <location>
        <position position="179"/>
    </location>
    <ligand>
        <name>FMN</name>
        <dbReference type="ChEBI" id="CHEBI:58210"/>
    </ligand>
</feature>
<keyword evidence="8 11" id="KW-0560">Oxidoreductase</keyword>
<name>A0A919Q5K0_9MICO</name>
<dbReference type="GO" id="GO:0006207">
    <property type="term" value="P:'de novo' pyrimidine nucleobase biosynthetic process"/>
    <property type="evidence" value="ECO:0007669"/>
    <property type="project" value="UniProtKB-UniRule"/>
</dbReference>
<feature type="binding site" evidence="11">
    <location>
        <begin position="64"/>
        <end position="68"/>
    </location>
    <ligand>
        <name>FMN</name>
        <dbReference type="ChEBI" id="CHEBI:58210"/>
    </ligand>
</feature>
<dbReference type="EC" id="1.3.5.2" evidence="11"/>
<feature type="binding site" evidence="11">
    <location>
        <position position="179"/>
    </location>
    <ligand>
        <name>substrate</name>
    </ligand>
</feature>
<dbReference type="HAMAP" id="MF_00225">
    <property type="entry name" value="DHO_dh_type2"/>
    <property type="match status" value="1"/>
</dbReference>
<keyword evidence="11" id="KW-1003">Cell membrane</keyword>
<keyword evidence="5 11" id="KW-0285">Flavoprotein</keyword>
<evidence type="ECO:0000313" key="14">
    <source>
        <dbReference type="Proteomes" id="UP000652354"/>
    </source>
</evidence>
<dbReference type="NCBIfam" id="TIGR01036">
    <property type="entry name" value="pyrD_sub2"/>
    <property type="match status" value="1"/>
</dbReference>
<evidence type="ECO:0000259" key="12">
    <source>
        <dbReference type="Pfam" id="PF01180"/>
    </source>
</evidence>
<sequence length="334" mass="35029">MYRLFYDQLLVRIDAERAHAFGVSAFRYGAWAFRLGRAIRAQRGAPAPVEAMGITFPGRLGLAAGMDKNADAVVGLSAAGFAFVEVGTVTAHGQPGNERPRSWRELDVHGLRNRMGFNNEGADAVAARLARLRSTAAGHRVVLGVNIGKTKATPAEDAASDYAYSATRLAPYADYLVVNVSSPNTPGLRDLQSTESLRPILTAVREAADGATAQRVPLLVKIAPDLADADVDAVADLAVELGLDGIIATNTTIAHERGPGGLSGPPVRARAVEVVARLKARAGDAVTIIGVGGIENERDARALLEAGATLLQTYTGFVYQGPGWVARLNASLGA</sequence>
<dbReference type="AlphaFoldDB" id="A0A919Q5K0"/>
<dbReference type="InterPro" id="IPR013785">
    <property type="entry name" value="Aldolase_TIM"/>
</dbReference>
<keyword evidence="14" id="KW-1185">Reference proteome</keyword>
<feature type="binding site" evidence="11">
    <location>
        <position position="68"/>
    </location>
    <ligand>
        <name>substrate</name>
    </ligand>
</feature>
<keyword evidence="6 11" id="KW-0288">FMN</keyword>
<dbReference type="GO" id="GO:0106430">
    <property type="term" value="F:dihydroorotate dehydrogenase (quinone) activity"/>
    <property type="evidence" value="ECO:0007669"/>
    <property type="project" value="UniProtKB-EC"/>
</dbReference>
<dbReference type="CDD" id="cd04738">
    <property type="entry name" value="DHOD_2_like"/>
    <property type="match status" value="1"/>
</dbReference>
<evidence type="ECO:0000256" key="11">
    <source>
        <dbReference type="HAMAP-Rule" id="MF_00225"/>
    </source>
</evidence>
<feature type="binding site" evidence="11">
    <location>
        <begin position="113"/>
        <end position="117"/>
    </location>
    <ligand>
        <name>substrate</name>
    </ligand>
</feature>
<comment type="cofactor">
    <cofactor evidence="11">
        <name>FMN</name>
        <dbReference type="ChEBI" id="CHEBI:58210"/>
    </cofactor>
    <text evidence="11">Binds 1 FMN per subunit.</text>
</comment>
<evidence type="ECO:0000313" key="13">
    <source>
        <dbReference type="EMBL" id="GIG55577.1"/>
    </source>
</evidence>
<dbReference type="InterPro" id="IPR005719">
    <property type="entry name" value="Dihydroorotate_DH_2"/>
</dbReference>
<organism evidence="13 14">
    <name type="scientific">Demequina activiva</name>
    <dbReference type="NCBI Taxonomy" id="1582364"/>
    <lineage>
        <taxon>Bacteria</taxon>
        <taxon>Bacillati</taxon>
        <taxon>Actinomycetota</taxon>
        <taxon>Actinomycetes</taxon>
        <taxon>Micrococcales</taxon>
        <taxon>Demequinaceae</taxon>
        <taxon>Demequina</taxon>
    </lineage>
</organism>
<comment type="similarity">
    <text evidence="4 11">Belongs to the dihydroorotate dehydrogenase family. Type 2 subfamily.</text>
</comment>
<comment type="pathway">
    <text evidence="3 11">Pyrimidine metabolism; UMP biosynthesis via de novo pathway; orotate from (S)-dihydroorotate (quinone route): step 1/1.</text>
</comment>